<name>A0A1B7Y107_COLHI</name>
<dbReference type="AlphaFoldDB" id="A0A1B7Y107"/>
<dbReference type="VEuPathDB" id="FungiDB:CH63R_09818"/>
<dbReference type="EMBL" id="LTAN01000007">
    <property type="protein sequence ID" value="OBR05698.1"/>
    <property type="molecule type" value="Genomic_DNA"/>
</dbReference>
<keyword evidence="2" id="KW-1185">Reference proteome</keyword>
<dbReference type="RefSeq" id="XP_018154216.1">
    <property type="nucleotide sequence ID" value="XM_018304792.1"/>
</dbReference>
<sequence>MSSNEGKTIFSLLCGDKWLWDPGHSYSLRFHENGTGEIVACDALVMFILAEFDWKPTDTTTSLTQPLELGDNKTFQFAISLTLTKRKIPQIGGVSTERYSVNERVLEEGAFQPKEYTLRLEQGMFKPADPSNPFYEWHRLRMVFSPSPYPPLEQWKRKQPAGVLRFWEKDTFYSQRVLEQEVIRRDDAAMEGDS</sequence>
<organism evidence="1 2">
    <name type="scientific">Colletotrichum higginsianum (strain IMI 349063)</name>
    <name type="common">Crucifer anthracnose fungus</name>
    <dbReference type="NCBI Taxonomy" id="759273"/>
    <lineage>
        <taxon>Eukaryota</taxon>
        <taxon>Fungi</taxon>
        <taxon>Dikarya</taxon>
        <taxon>Ascomycota</taxon>
        <taxon>Pezizomycotina</taxon>
        <taxon>Sordariomycetes</taxon>
        <taxon>Hypocreomycetidae</taxon>
        <taxon>Glomerellales</taxon>
        <taxon>Glomerellaceae</taxon>
        <taxon>Colletotrichum</taxon>
        <taxon>Colletotrichum destructivum species complex</taxon>
    </lineage>
</organism>
<evidence type="ECO:0000313" key="2">
    <source>
        <dbReference type="Proteomes" id="UP000092177"/>
    </source>
</evidence>
<dbReference type="KEGG" id="chig:CH63R_09818"/>
<dbReference type="Proteomes" id="UP000092177">
    <property type="component" value="Unassembled WGS sequence"/>
</dbReference>
<dbReference type="OrthoDB" id="2935237at2759"/>
<reference evidence="2" key="1">
    <citation type="journal article" date="2017" name="BMC Genomics">
        <title>Gapless genome assembly of Colletotrichum higginsianum reveals chromosome structure and association of transposable elements with secondary metabolite gene clusters.</title>
        <authorList>
            <person name="Dallery J.-F."/>
            <person name="Lapalu N."/>
            <person name="Zampounis A."/>
            <person name="Pigne S."/>
            <person name="Luyten I."/>
            <person name="Amselem J."/>
            <person name="Wittenberg A.H.J."/>
            <person name="Zhou S."/>
            <person name="de Queiroz M.V."/>
            <person name="Robin G.P."/>
            <person name="Auger A."/>
            <person name="Hainaut M."/>
            <person name="Henrissat B."/>
            <person name="Kim K.-T."/>
            <person name="Lee Y.-H."/>
            <person name="Lespinet O."/>
            <person name="Schwartz D.C."/>
            <person name="Thon M.R."/>
            <person name="O'Connell R.J."/>
        </authorList>
    </citation>
    <scope>NUCLEOTIDE SEQUENCE [LARGE SCALE GENOMIC DNA]</scope>
    <source>
        <strain evidence="2">IMI 349063</strain>
    </source>
</reference>
<comment type="caution">
    <text evidence="1">The sequence shown here is derived from an EMBL/GenBank/DDBJ whole genome shotgun (WGS) entry which is preliminary data.</text>
</comment>
<proteinExistence type="predicted"/>
<evidence type="ECO:0000313" key="1">
    <source>
        <dbReference type="EMBL" id="OBR05698.1"/>
    </source>
</evidence>
<dbReference type="GeneID" id="28868899"/>
<gene>
    <name evidence="1" type="ORF">CH63R_09818</name>
</gene>
<protein>
    <submittedName>
        <fullName evidence="1">Uncharacterized protein</fullName>
    </submittedName>
</protein>
<accession>A0A1B7Y107</accession>